<dbReference type="InterPro" id="IPR036412">
    <property type="entry name" value="HAD-like_sf"/>
</dbReference>
<keyword evidence="4" id="KW-0460">Magnesium</keyword>
<evidence type="ECO:0000256" key="4">
    <source>
        <dbReference type="ARBA" id="ARBA00022842"/>
    </source>
</evidence>
<evidence type="ECO:0000256" key="1">
    <source>
        <dbReference type="ARBA" id="ARBA00009589"/>
    </source>
</evidence>
<evidence type="ECO:0008006" key="6">
    <source>
        <dbReference type="Google" id="ProtNLM"/>
    </source>
</evidence>
<dbReference type="PANTHER" id="PTHR12103:SF12">
    <property type="entry name" value="FI20020P1"/>
    <property type="match status" value="1"/>
</dbReference>
<dbReference type="GO" id="GO:0008253">
    <property type="term" value="F:5'-nucleotidase activity"/>
    <property type="evidence" value="ECO:0007669"/>
    <property type="project" value="TreeGrafter"/>
</dbReference>
<dbReference type="AlphaFoldDB" id="A0A7R9JWJ4"/>
<dbReference type="Pfam" id="PF05761">
    <property type="entry name" value="5_nucleotid"/>
    <property type="match status" value="1"/>
</dbReference>
<sequence>MCLADWSIHVMEDDEKNKRRSQLWDWITPAGRGEENWSREVAGSNPKEVVGSEPTFLWTKSGKPFRKNHPQLPNRDSNLDLRILGSLAQHETSALANYATEAGYYSKGPHLPLALLFIHEGATFTSNYETKDHHVLVDLVPCVYRECFLTAAATGIPGSMRLTHDWMADNKSGQSSPDITCDMFVGCLGTKKLPPDVNIEAVFACNELDLKEVNVYGFDYDYTLACYKPSMDYLLYNLGRDTLVKKLKYPDSISKLEYRPGFAVRGLHYDIEKGLLLKIDSFLQIQLGSVYRGLSPVPNEEVLRLYRNKTIPIDYVESHGRHQPAFVKLKMIQLADLFSVPEMGLLCNVAEYFEKNHIEYHPEILFRDVKKSVQSSHSIMHNIVENNVTDYLEQNSTIQTYFEGLIKAGKKLFLVTNSPFRFVNIGMELLLGEEWINFFDVVIVQARKPRFFTDESRPFRVYDPVSKRQLWDHVTKLEKGKIYYEGTVKQLQDMTGWNGQQVLYFGDHPYSDLADVTLEHGWRTGAIITELTHEIETLNNSTFKFDCNWLQMLTQLIEDHQSATTPEDVTVLGEWMKERDDLRQRTKCVFNEQFGSVFRTYHNPTYFSRRLFRFADIYTSNLTNLLKYSVNHTFYPRRAALSRRRDGASCD</sequence>
<dbReference type="InterPro" id="IPR008380">
    <property type="entry name" value="HAD-SF_hydro_IG_5-nucl"/>
</dbReference>
<reference evidence="5" key="1">
    <citation type="submission" date="2020-11" db="EMBL/GenBank/DDBJ databases">
        <authorList>
            <person name="Tran Van P."/>
        </authorList>
    </citation>
    <scope>NUCLEOTIDE SEQUENCE</scope>
</reference>
<dbReference type="GO" id="GO:0046872">
    <property type="term" value="F:metal ion binding"/>
    <property type="evidence" value="ECO:0007669"/>
    <property type="project" value="UniProtKB-KW"/>
</dbReference>
<dbReference type="InterPro" id="IPR023214">
    <property type="entry name" value="HAD_sf"/>
</dbReference>
<evidence type="ECO:0000256" key="3">
    <source>
        <dbReference type="ARBA" id="ARBA00022801"/>
    </source>
</evidence>
<protein>
    <recommendedName>
        <fullName evidence="6">5'-nucleotidase domain-containing protein 3</fullName>
    </recommendedName>
</protein>
<dbReference type="PANTHER" id="PTHR12103">
    <property type="entry name" value="5'-NUCLEOTIDASE DOMAIN-CONTAINING"/>
    <property type="match status" value="1"/>
</dbReference>
<dbReference type="SUPFAM" id="SSF56784">
    <property type="entry name" value="HAD-like"/>
    <property type="match status" value="1"/>
</dbReference>
<comment type="similarity">
    <text evidence="1">Belongs to the 5'(3')-deoxyribonucleotidase family.</text>
</comment>
<evidence type="ECO:0000313" key="5">
    <source>
        <dbReference type="EMBL" id="CAD7589808.1"/>
    </source>
</evidence>
<dbReference type="NCBIfam" id="TIGR02244">
    <property type="entry name" value="HAD-IG-Ncltidse"/>
    <property type="match status" value="1"/>
</dbReference>
<keyword evidence="2" id="KW-0479">Metal-binding</keyword>
<keyword evidence="3" id="KW-0378">Hydrolase</keyword>
<accession>A0A7R9JWJ4</accession>
<dbReference type="EMBL" id="OE840199">
    <property type="protein sequence ID" value="CAD7589808.1"/>
    <property type="molecule type" value="Genomic_DNA"/>
</dbReference>
<organism evidence="5">
    <name type="scientific">Timema genevievae</name>
    <name type="common">Walking stick</name>
    <dbReference type="NCBI Taxonomy" id="629358"/>
    <lineage>
        <taxon>Eukaryota</taxon>
        <taxon>Metazoa</taxon>
        <taxon>Ecdysozoa</taxon>
        <taxon>Arthropoda</taxon>
        <taxon>Hexapoda</taxon>
        <taxon>Insecta</taxon>
        <taxon>Pterygota</taxon>
        <taxon>Neoptera</taxon>
        <taxon>Polyneoptera</taxon>
        <taxon>Phasmatodea</taxon>
        <taxon>Timematodea</taxon>
        <taxon>Timematoidea</taxon>
        <taxon>Timematidae</taxon>
        <taxon>Timema</taxon>
    </lineage>
</organism>
<proteinExistence type="inferred from homology"/>
<gene>
    <name evidence="5" type="ORF">TGEB3V08_LOCUS3722</name>
</gene>
<dbReference type="Gene3D" id="3.40.50.1000">
    <property type="entry name" value="HAD superfamily/HAD-like"/>
    <property type="match status" value="1"/>
</dbReference>
<evidence type="ECO:0000256" key="2">
    <source>
        <dbReference type="ARBA" id="ARBA00022723"/>
    </source>
</evidence>
<name>A0A7R9JWJ4_TIMGE</name>